<dbReference type="OrthoDB" id="17415at2759"/>
<dbReference type="GO" id="GO:0032259">
    <property type="term" value="P:methylation"/>
    <property type="evidence" value="ECO:0007669"/>
    <property type="project" value="UniProtKB-KW"/>
</dbReference>
<keyword evidence="5 7" id="KW-0496">Mitochondrion</keyword>
<evidence type="ECO:0000313" key="9">
    <source>
        <dbReference type="EMBL" id="KAF7356212.1"/>
    </source>
</evidence>
<comment type="caution">
    <text evidence="9">The sequence shown here is derived from an EMBL/GenBank/DDBJ whole genome shotgun (WGS) entry which is preliminary data.</text>
</comment>
<organism evidence="9 10">
    <name type="scientific">Mycena venus</name>
    <dbReference type="NCBI Taxonomy" id="2733690"/>
    <lineage>
        <taxon>Eukaryota</taxon>
        <taxon>Fungi</taxon>
        <taxon>Dikarya</taxon>
        <taxon>Basidiomycota</taxon>
        <taxon>Agaricomycotina</taxon>
        <taxon>Agaricomycetes</taxon>
        <taxon>Agaricomycetidae</taxon>
        <taxon>Agaricales</taxon>
        <taxon>Marasmiineae</taxon>
        <taxon>Mycenaceae</taxon>
        <taxon>Mycena</taxon>
    </lineage>
</organism>
<dbReference type="InterPro" id="IPR003788">
    <property type="entry name" value="NDUFAF7"/>
</dbReference>
<accession>A0A8H6YCZ1</accession>
<proteinExistence type="inferred from homology"/>
<dbReference type="EC" id="2.1.1.320" evidence="7"/>
<feature type="region of interest" description="Disordered" evidence="8">
    <location>
        <begin position="33"/>
        <end position="54"/>
    </location>
</feature>
<dbReference type="PANTHER" id="PTHR12049:SF5">
    <property type="entry name" value="PROTEIN ARGININE METHYLTRANSFERASE NDUFAF7 HOMOLOG, MITOCHONDRIAL"/>
    <property type="match status" value="1"/>
</dbReference>
<evidence type="ECO:0000256" key="4">
    <source>
        <dbReference type="ARBA" id="ARBA00022679"/>
    </source>
</evidence>
<comment type="catalytic activity">
    <reaction evidence="6 7">
        <text>L-arginyl-[protein] + 2 S-adenosyl-L-methionine = N(omega),N(omega)'-dimethyl-L-arginyl-[protein] + 2 S-adenosyl-L-homocysteine + 2 H(+)</text>
        <dbReference type="Rhea" id="RHEA:48108"/>
        <dbReference type="Rhea" id="RHEA-COMP:10532"/>
        <dbReference type="Rhea" id="RHEA-COMP:11992"/>
        <dbReference type="ChEBI" id="CHEBI:15378"/>
        <dbReference type="ChEBI" id="CHEBI:29965"/>
        <dbReference type="ChEBI" id="CHEBI:57856"/>
        <dbReference type="ChEBI" id="CHEBI:59789"/>
        <dbReference type="ChEBI" id="CHEBI:88221"/>
        <dbReference type="EC" id="2.1.1.320"/>
    </reaction>
</comment>
<dbReference type="Pfam" id="PF02636">
    <property type="entry name" value="Methyltransf_28"/>
    <property type="match status" value="1"/>
</dbReference>
<sequence>MLLALATTATRPSYRRIPRLLRFASKVPLDPKKPRLRLTEDEKPETVPDRWNYNSSSLLEGDAKSQEELASYPLVDANELEKCKQPPREVKMLVRDWIEDSLYNPHYGYFPKQAVIFDTQHTTFDFEKLRDSVEFQVEISKQYAQYGADAHQGPGRQIWHTPTELFKPWYGIAMAKCLVSEYLLKYFPYEDFVIYEIGAGNGTLAMNILDYLRSNHPEVYDRTRYNIIEISGRLVSLQRKKLASIHPCVKVVHKSIFRWDKKEPAPCFIVAMEVIDNFAHDMIRYDLRTLQPLQAFVTVDDRGDYDMIYTPVTDPLIASFLKLRTRLAHPPAIPRLLRAAPALLRAYTNLPFGPNLSRAEYIPTRLLSLLRTLRNHFPRHRLLLSDFSSIPDAIPGVNAPVVQTRFQNTTVPVTTLLVAPGYFDIFFPTDFTRLRDMYEHILSEPATSELPEPTSAPRLTPLAGGTSSSLALGADYFSSYHPSNRRRPVDGVTSASGLPVGERKSSVFTHAQFLSTYADLNHTRLKSGENPMLEFYQNVKFLF</sequence>
<dbReference type="EMBL" id="JACAZI010000007">
    <property type="protein sequence ID" value="KAF7356212.1"/>
    <property type="molecule type" value="Genomic_DNA"/>
</dbReference>
<protein>
    <recommendedName>
        <fullName evidence="7">Protein arginine methyltransferase NDUFAF7</fullName>
        <ecNumber evidence="7">2.1.1.320</ecNumber>
    </recommendedName>
</protein>
<gene>
    <name evidence="9" type="ORF">MVEN_00952600</name>
</gene>
<name>A0A8H6YCZ1_9AGAR</name>
<dbReference type="InterPro" id="IPR038375">
    <property type="entry name" value="NDUFAF7_sf"/>
</dbReference>
<dbReference type="Proteomes" id="UP000620124">
    <property type="component" value="Unassembled WGS sequence"/>
</dbReference>
<dbReference type="GO" id="GO:0035243">
    <property type="term" value="F:protein-arginine omega-N symmetric methyltransferase activity"/>
    <property type="evidence" value="ECO:0007669"/>
    <property type="project" value="UniProtKB-EC"/>
</dbReference>
<dbReference type="AlphaFoldDB" id="A0A8H6YCZ1"/>
<evidence type="ECO:0000256" key="1">
    <source>
        <dbReference type="ARBA" id="ARBA00004173"/>
    </source>
</evidence>
<comment type="function">
    <text evidence="7">Arginine methyltransferase involved in the assembly or stability of mitochondrial NADH:ubiquinone oxidoreductase complex (complex I).</text>
</comment>
<dbReference type="Gene3D" id="3.40.50.12710">
    <property type="match status" value="1"/>
</dbReference>
<keyword evidence="3 7" id="KW-0489">Methyltransferase</keyword>
<evidence type="ECO:0000256" key="3">
    <source>
        <dbReference type="ARBA" id="ARBA00022603"/>
    </source>
</evidence>
<keyword evidence="4 7" id="KW-0808">Transferase</keyword>
<dbReference type="SUPFAM" id="SSF53335">
    <property type="entry name" value="S-adenosyl-L-methionine-dependent methyltransferases"/>
    <property type="match status" value="1"/>
</dbReference>
<evidence type="ECO:0000256" key="7">
    <source>
        <dbReference type="RuleBase" id="RU364114"/>
    </source>
</evidence>
<dbReference type="GO" id="GO:0005739">
    <property type="term" value="C:mitochondrion"/>
    <property type="evidence" value="ECO:0007669"/>
    <property type="project" value="UniProtKB-SubCell"/>
</dbReference>
<evidence type="ECO:0000256" key="8">
    <source>
        <dbReference type="SAM" id="MobiDB-lite"/>
    </source>
</evidence>
<evidence type="ECO:0000313" key="10">
    <source>
        <dbReference type="Proteomes" id="UP000620124"/>
    </source>
</evidence>
<keyword evidence="10" id="KW-1185">Reference proteome</keyword>
<comment type="subcellular location">
    <subcellularLocation>
        <location evidence="1 7">Mitochondrion</location>
    </subcellularLocation>
</comment>
<feature type="compositionally biased region" description="Basic and acidic residues" evidence="8">
    <location>
        <begin position="33"/>
        <end position="48"/>
    </location>
</feature>
<dbReference type="InterPro" id="IPR029063">
    <property type="entry name" value="SAM-dependent_MTases_sf"/>
</dbReference>
<evidence type="ECO:0000256" key="6">
    <source>
        <dbReference type="ARBA" id="ARBA00048612"/>
    </source>
</evidence>
<dbReference type="PANTHER" id="PTHR12049">
    <property type="entry name" value="PROTEIN ARGININE METHYLTRANSFERASE NDUFAF7, MITOCHONDRIAL"/>
    <property type="match status" value="1"/>
</dbReference>
<comment type="similarity">
    <text evidence="2 7">Belongs to the NDUFAF7 family.</text>
</comment>
<evidence type="ECO:0000256" key="2">
    <source>
        <dbReference type="ARBA" id="ARBA00005891"/>
    </source>
</evidence>
<reference evidence="9" key="1">
    <citation type="submission" date="2020-05" db="EMBL/GenBank/DDBJ databases">
        <title>Mycena genomes resolve the evolution of fungal bioluminescence.</title>
        <authorList>
            <person name="Tsai I.J."/>
        </authorList>
    </citation>
    <scope>NUCLEOTIDE SEQUENCE</scope>
    <source>
        <strain evidence="9">CCC161011</strain>
    </source>
</reference>
<evidence type="ECO:0000256" key="5">
    <source>
        <dbReference type="ARBA" id="ARBA00023128"/>
    </source>
</evidence>